<keyword evidence="1" id="KW-1133">Transmembrane helix</keyword>
<keyword evidence="1" id="KW-0472">Membrane</keyword>
<accession>A0A516KII5</accession>
<evidence type="ECO:0000256" key="1">
    <source>
        <dbReference type="SAM" id="Phobius"/>
    </source>
</evidence>
<name>A0A516KII5_9BACI</name>
<gene>
    <name evidence="2" type="ORF">FN924_14015</name>
</gene>
<dbReference type="RefSeq" id="WP_143895498.1">
    <property type="nucleotide sequence ID" value="NZ_CP041666.1"/>
</dbReference>
<dbReference type="EMBL" id="CP041666">
    <property type="protein sequence ID" value="QDP41199.1"/>
    <property type="molecule type" value="Genomic_DNA"/>
</dbReference>
<reference evidence="2 3" key="1">
    <citation type="submission" date="2019-07" db="EMBL/GenBank/DDBJ databases">
        <authorList>
            <person name="Li J."/>
        </authorList>
    </citation>
    <scope>NUCLEOTIDE SEQUENCE [LARGE SCALE GENOMIC DNA]</scope>
    <source>
        <strain evidence="2 3">TKL69</strain>
    </source>
</reference>
<organism evidence="2 3">
    <name type="scientific">Radiobacillus deserti</name>
    <dbReference type="NCBI Taxonomy" id="2594883"/>
    <lineage>
        <taxon>Bacteria</taxon>
        <taxon>Bacillati</taxon>
        <taxon>Bacillota</taxon>
        <taxon>Bacilli</taxon>
        <taxon>Bacillales</taxon>
        <taxon>Bacillaceae</taxon>
        <taxon>Radiobacillus</taxon>
    </lineage>
</organism>
<sequence length="92" mass="11015">MVCATKSQRIPVLFLFMLWVLLMIIVTSSLFKIFFLLLAVCTFLQLFIQFKIRISDSLLQYQVFFFTLPIVNKKLLFNHIKWIRLTKGRHCK</sequence>
<keyword evidence="1" id="KW-0812">Transmembrane</keyword>
<feature type="transmembrane region" description="Helical" evidence="1">
    <location>
        <begin position="12"/>
        <end position="38"/>
    </location>
</feature>
<evidence type="ECO:0000313" key="3">
    <source>
        <dbReference type="Proteomes" id="UP000315215"/>
    </source>
</evidence>
<feature type="transmembrane region" description="Helical" evidence="1">
    <location>
        <begin position="58"/>
        <end position="77"/>
    </location>
</feature>
<dbReference type="AlphaFoldDB" id="A0A516KII5"/>
<protein>
    <submittedName>
        <fullName evidence="2">Uncharacterized protein</fullName>
    </submittedName>
</protein>
<dbReference type="Proteomes" id="UP000315215">
    <property type="component" value="Chromosome"/>
</dbReference>
<dbReference type="KEGG" id="aqt:FN924_14015"/>
<proteinExistence type="predicted"/>
<evidence type="ECO:0000313" key="2">
    <source>
        <dbReference type="EMBL" id="QDP41199.1"/>
    </source>
</evidence>
<keyword evidence="3" id="KW-1185">Reference proteome</keyword>